<sequence length="277" mass="28948">MLAALGLFAMLDTNSKLLSQGYPVEQVVLVRHLVLLALLLGLRALRPGVGGALGTAHPALHLLRATGMLGSALGFFLALRQIPLAEGYLVYFTAPFMTLGLARLVLGERLPGSVWLWCGVGFLGVLVAMAPGLRAGGSLLAYGYALLGTFCYAMVMTINRRLRHEAGVARLILWSSLPGALVLAPFAVAGWVPPAGPDWLFLALNGVLAGGGTICLALAFRRASAAQLAPLEFSALLWAVLADLAIWGVLPAPMTLAGAAIVVLGCVMSQRAHRAHG</sequence>
<proteinExistence type="inferred from homology"/>
<gene>
    <name evidence="8" type="ORF">CR165_10090</name>
</gene>
<dbReference type="AlphaFoldDB" id="A0A2U1V5C4"/>
<keyword evidence="5 6" id="KW-0472">Membrane</keyword>
<feature type="domain" description="EamA" evidence="7">
    <location>
        <begin position="141"/>
        <end position="268"/>
    </location>
</feature>
<evidence type="ECO:0000256" key="2">
    <source>
        <dbReference type="ARBA" id="ARBA00009853"/>
    </source>
</evidence>
<dbReference type="PANTHER" id="PTHR22911:SF6">
    <property type="entry name" value="SOLUTE CARRIER FAMILY 35 MEMBER G1"/>
    <property type="match status" value="1"/>
</dbReference>
<feature type="transmembrane region" description="Helical" evidence="6">
    <location>
        <begin position="231"/>
        <end position="250"/>
    </location>
</feature>
<evidence type="ECO:0000256" key="4">
    <source>
        <dbReference type="ARBA" id="ARBA00022989"/>
    </source>
</evidence>
<evidence type="ECO:0000256" key="3">
    <source>
        <dbReference type="ARBA" id="ARBA00022692"/>
    </source>
</evidence>
<dbReference type="SUPFAM" id="SSF103481">
    <property type="entry name" value="Multidrug resistance efflux transporter EmrE"/>
    <property type="match status" value="2"/>
</dbReference>
<feature type="transmembrane region" description="Helical" evidence="6">
    <location>
        <begin position="199"/>
        <end position="219"/>
    </location>
</feature>
<dbReference type="GO" id="GO:0016020">
    <property type="term" value="C:membrane"/>
    <property type="evidence" value="ECO:0007669"/>
    <property type="project" value="UniProtKB-SubCell"/>
</dbReference>
<comment type="caution">
    <text evidence="8">The sequence shown here is derived from an EMBL/GenBank/DDBJ whole genome shotgun (WGS) entry which is preliminary data.</text>
</comment>
<reference evidence="9" key="1">
    <citation type="submission" date="2017-10" db="EMBL/GenBank/DDBJ databases">
        <authorList>
            <person name="Toshchakov S.V."/>
            <person name="Goeva M.A."/>
        </authorList>
    </citation>
    <scope>NUCLEOTIDE SEQUENCE [LARGE SCALE GENOMIC DNA]</scope>
    <source>
        <strain evidence="9">JR1/69-1-13</strain>
    </source>
</reference>
<keyword evidence="9" id="KW-1185">Reference proteome</keyword>
<dbReference type="InterPro" id="IPR037185">
    <property type="entry name" value="EmrE-like"/>
</dbReference>
<evidence type="ECO:0000256" key="6">
    <source>
        <dbReference type="SAM" id="Phobius"/>
    </source>
</evidence>
<organism evidence="8 9">
    <name type="scientific">Teichococcus aestuarii</name>
    <dbReference type="NCBI Taxonomy" id="568898"/>
    <lineage>
        <taxon>Bacteria</taxon>
        <taxon>Pseudomonadati</taxon>
        <taxon>Pseudomonadota</taxon>
        <taxon>Alphaproteobacteria</taxon>
        <taxon>Acetobacterales</taxon>
        <taxon>Roseomonadaceae</taxon>
        <taxon>Roseomonas</taxon>
    </lineage>
</organism>
<dbReference type="Pfam" id="PF00892">
    <property type="entry name" value="EamA"/>
    <property type="match status" value="2"/>
</dbReference>
<evidence type="ECO:0000313" key="8">
    <source>
        <dbReference type="EMBL" id="PWC29084.1"/>
    </source>
</evidence>
<dbReference type="EMBL" id="PDOA01000005">
    <property type="protein sequence ID" value="PWC29084.1"/>
    <property type="molecule type" value="Genomic_DNA"/>
</dbReference>
<dbReference type="InterPro" id="IPR000620">
    <property type="entry name" value="EamA_dom"/>
</dbReference>
<dbReference type="Proteomes" id="UP000245048">
    <property type="component" value="Unassembled WGS sequence"/>
</dbReference>
<protein>
    <submittedName>
        <fullName evidence="8">EamA family transporter</fullName>
    </submittedName>
</protein>
<feature type="transmembrane region" description="Helical" evidence="6">
    <location>
        <begin position="171"/>
        <end position="193"/>
    </location>
</feature>
<evidence type="ECO:0000259" key="7">
    <source>
        <dbReference type="Pfam" id="PF00892"/>
    </source>
</evidence>
<comment type="subcellular location">
    <subcellularLocation>
        <location evidence="1">Membrane</location>
        <topology evidence="1">Multi-pass membrane protein</topology>
    </subcellularLocation>
</comment>
<feature type="domain" description="EamA" evidence="7">
    <location>
        <begin position="7"/>
        <end position="128"/>
    </location>
</feature>
<comment type="similarity">
    <text evidence="2">Belongs to the drug/metabolite transporter (DMT) superfamily. 10 TMS drug/metabolite exporter (DME) (TC 2.A.7.3) family.</text>
</comment>
<feature type="transmembrane region" description="Helical" evidence="6">
    <location>
        <begin position="139"/>
        <end position="159"/>
    </location>
</feature>
<evidence type="ECO:0000256" key="1">
    <source>
        <dbReference type="ARBA" id="ARBA00004141"/>
    </source>
</evidence>
<accession>A0A2U1V5C4</accession>
<name>A0A2U1V5C4_9PROT</name>
<dbReference type="OrthoDB" id="7266664at2"/>
<feature type="transmembrane region" description="Helical" evidence="6">
    <location>
        <begin position="88"/>
        <end position="106"/>
    </location>
</feature>
<keyword evidence="3 6" id="KW-0812">Transmembrane</keyword>
<keyword evidence="4 6" id="KW-1133">Transmembrane helix</keyword>
<feature type="transmembrane region" description="Helical" evidence="6">
    <location>
        <begin position="256"/>
        <end position="273"/>
    </location>
</feature>
<evidence type="ECO:0000256" key="5">
    <source>
        <dbReference type="ARBA" id="ARBA00023136"/>
    </source>
</evidence>
<feature type="transmembrane region" description="Helical" evidence="6">
    <location>
        <begin position="113"/>
        <end position="133"/>
    </location>
</feature>
<evidence type="ECO:0000313" key="9">
    <source>
        <dbReference type="Proteomes" id="UP000245048"/>
    </source>
</evidence>
<dbReference type="PANTHER" id="PTHR22911">
    <property type="entry name" value="ACYL-MALONYL CONDENSING ENZYME-RELATED"/>
    <property type="match status" value="1"/>
</dbReference>